<protein>
    <recommendedName>
        <fullName evidence="4">DUF4405 domain-containing protein</fullName>
    </recommendedName>
</protein>
<evidence type="ECO:0000313" key="2">
    <source>
        <dbReference type="EMBL" id="KAA8500134.1"/>
    </source>
</evidence>
<feature type="transmembrane region" description="Helical" evidence="1">
    <location>
        <begin position="98"/>
        <end position="119"/>
    </location>
</feature>
<keyword evidence="1" id="KW-0812">Transmembrane</keyword>
<feature type="transmembrane region" description="Helical" evidence="1">
    <location>
        <begin position="6"/>
        <end position="24"/>
    </location>
</feature>
<evidence type="ECO:0000256" key="1">
    <source>
        <dbReference type="SAM" id="Phobius"/>
    </source>
</evidence>
<proteinExistence type="predicted"/>
<evidence type="ECO:0008006" key="4">
    <source>
        <dbReference type="Google" id="ProtNLM"/>
    </source>
</evidence>
<dbReference type="EMBL" id="VMSO01000044">
    <property type="protein sequence ID" value="KAA8500134.1"/>
    <property type="molecule type" value="Genomic_DNA"/>
</dbReference>
<keyword evidence="1" id="KW-1133">Transmembrane helix</keyword>
<name>A0A5M9HT43_9FIRM</name>
<comment type="caution">
    <text evidence="2">The sequence shown here is derived from an EMBL/GenBank/DDBJ whole genome shotgun (WGS) entry which is preliminary data.</text>
</comment>
<dbReference type="AlphaFoldDB" id="A0A5M9HT43"/>
<evidence type="ECO:0000313" key="3">
    <source>
        <dbReference type="Proteomes" id="UP000322025"/>
    </source>
</evidence>
<organism evidence="2 3">
    <name type="scientific">Mediterraneibacter catenae</name>
    <dbReference type="NCBI Taxonomy" id="2594882"/>
    <lineage>
        <taxon>Bacteria</taxon>
        <taxon>Bacillati</taxon>
        <taxon>Bacillota</taxon>
        <taxon>Clostridia</taxon>
        <taxon>Lachnospirales</taxon>
        <taxon>Lachnospiraceae</taxon>
        <taxon>Mediterraneibacter</taxon>
    </lineage>
</organism>
<keyword evidence="1" id="KW-0472">Membrane</keyword>
<reference evidence="2" key="1">
    <citation type="submission" date="2019-07" db="EMBL/GenBank/DDBJ databases">
        <authorList>
            <person name="Wongkuna S."/>
            <person name="Scaria J."/>
        </authorList>
    </citation>
    <scope>NUCLEOTIDE SEQUENCE [LARGE SCALE GENOMIC DNA]</scope>
    <source>
        <strain evidence="2">SW178</strain>
    </source>
</reference>
<gene>
    <name evidence="2" type="ORF">FNY66_15200</name>
</gene>
<accession>A0A5M9HT43</accession>
<feature type="transmembrane region" description="Helical" evidence="1">
    <location>
        <begin position="45"/>
        <end position="62"/>
    </location>
</feature>
<keyword evidence="3" id="KW-1185">Reference proteome</keyword>
<dbReference type="OrthoDB" id="10010671at2"/>
<dbReference type="RefSeq" id="WP_150311663.1">
    <property type="nucleotide sequence ID" value="NZ_VMSO01000044.1"/>
</dbReference>
<sequence>MNILEKILALASVLLLILCMLAPLKHTELAQKHPWIRHVTGFHTAYGIVLLVTGLAHGILAGSGPAMMTGKLAWMLLLILTLLTLVRKKTGQARWRKIHIALAVATCVLTVVHIIQAVIC</sequence>
<dbReference type="Proteomes" id="UP000322025">
    <property type="component" value="Unassembled WGS sequence"/>
</dbReference>